<sequence>MNNQNEDTEGGRNCCTCCLSFIFTAGLTSLFLWLSLRADKPKCSIQNFFIPALGKDPNSRDNTTLNFMVRCDNPNKDKGIYYDDVHLNFSTINTTKINSSALVLVGNYTVPKFYQGHKKKAKKWGQVKPLNNQTVLRAVLPNGSAVFRLDLKTQVRFKIVFWKTKRYGVEVGADVEVNGDGVKAQKKGIKMKKSDSSFPLRSSFPISVLMNLLVFFAIR</sequence>
<evidence type="ECO:0000256" key="3">
    <source>
        <dbReference type="SAM" id="Phobius"/>
    </source>
</evidence>
<dbReference type="PANTHER" id="PTHR31415">
    <property type="entry name" value="OS05G0367900 PROTEIN"/>
    <property type="match status" value="1"/>
</dbReference>
<dbReference type="InterPro" id="IPR044839">
    <property type="entry name" value="NDR1-like"/>
</dbReference>
<dbReference type="GO" id="GO:0016020">
    <property type="term" value="C:membrane"/>
    <property type="evidence" value="ECO:0007669"/>
    <property type="project" value="UniProtKB-SubCell"/>
</dbReference>
<dbReference type="Proteomes" id="UP000426265">
    <property type="component" value="Unassembled WGS sequence"/>
</dbReference>
<dbReference type="EMBL" id="CACRSJ010000106">
    <property type="protein sequence ID" value="VYS58042.1"/>
    <property type="molecule type" value="Genomic_DNA"/>
</dbReference>
<evidence type="ECO:0000256" key="1">
    <source>
        <dbReference type="ARBA" id="ARBA00004370"/>
    </source>
</evidence>
<reference evidence="4 5" key="1">
    <citation type="submission" date="2019-11" db="EMBL/GenBank/DDBJ databases">
        <authorList>
            <person name="Jiao W.-B."/>
            <person name="Schneeberger K."/>
        </authorList>
    </citation>
    <scope>NUCLEOTIDE SEQUENCE [LARGE SCALE GENOMIC DNA]</scope>
    <source>
        <strain evidence="5">cv. An-1</strain>
    </source>
</reference>
<dbReference type="ExpressionAtlas" id="A0A654FEF3">
    <property type="expression patterns" value="baseline and differential"/>
</dbReference>
<proteinExistence type="predicted"/>
<dbReference type="PANTHER" id="PTHR31415:SF52">
    <property type="entry name" value="LATE EMBRYOGENESIS ABUNDANT (LEA) HYDROXYPROLINE-RICH GLYCOPROTEIN FAMILY-RELATED"/>
    <property type="match status" value="1"/>
</dbReference>
<evidence type="ECO:0000313" key="4">
    <source>
        <dbReference type="EMBL" id="VYS58042.1"/>
    </source>
</evidence>
<dbReference type="AlphaFoldDB" id="A0A654FEF3"/>
<gene>
    <name evidence="4" type="ORF">AN1_LOCUS13489</name>
</gene>
<evidence type="ECO:0000256" key="2">
    <source>
        <dbReference type="ARBA" id="ARBA00023136"/>
    </source>
</evidence>
<protein>
    <submittedName>
        <fullName evidence="4">Uncharacterized protein</fullName>
    </submittedName>
</protein>
<keyword evidence="3" id="KW-1133">Transmembrane helix</keyword>
<comment type="subcellular location">
    <subcellularLocation>
        <location evidence="1">Membrane</location>
    </subcellularLocation>
</comment>
<keyword evidence="2 3" id="KW-0472">Membrane</keyword>
<name>A0A654FEF3_ARATH</name>
<dbReference type="KEGG" id="ath:AT3G20600"/>
<dbReference type="GO" id="GO:0098542">
    <property type="term" value="P:defense response to other organism"/>
    <property type="evidence" value="ECO:0007669"/>
    <property type="project" value="InterPro"/>
</dbReference>
<organism evidence="4 5">
    <name type="scientific">Arabidopsis thaliana</name>
    <name type="common">Mouse-ear cress</name>
    <dbReference type="NCBI Taxonomy" id="3702"/>
    <lineage>
        <taxon>Eukaryota</taxon>
        <taxon>Viridiplantae</taxon>
        <taxon>Streptophyta</taxon>
        <taxon>Embryophyta</taxon>
        <taxon>Tracheophyta</taxon>
        <taxon>Spermatophyta</taxon>
        <taxon>Magnoliopsida</taxon>
        <taxon>eudicotyledons</taxon>
        <taxon>Gunneridae</taxon>
        <taxon>Pentapetalae</taxon>
        <taxon>rosids</taxon>
        <taxon>malvids</taxon>
        <taxon>Brassicales</taxon>
        <taxon>Brassicaceae</taxon>
        <taxon>Camelineae</taxon>
        <taxon>Arabidopsis</taxon>
    </lineage>
</organism>
<dbReference type="DNASU" id="821607"/>
<keyword evidence="3" id="KW-0812">Transmembrane</keyword>
<dbReference type="OMA" id="KSMAPRM"/>
<evidence type="ECO:0000313" key="5">
    <source>
        <dbReference type="Proteomes" id="UP000426265"/>
    </source>
</evidence>
<feature type="transmembrane region" description="Helical" evidence="3">
    <location>
        <begin position="19"/>
        <end position="36"/>
    </location>
</feature>
<accession>A0A654FEF3</accession>